<proteinExistence type="predicted"/>
<dbReference type="Gene3D" id="3.30.1780.10">
    <property type="entry name" value="ornithine cyclodeaminase, domain 1"/>
    <property type="match status" value="1"/>
</dbReference>
<gene>
    <name evidence="1" type="ORF">AWB76_07635</name>
</gene>
<dbReference type="RefSeq" id="WP_061165129.1">
    <property type="nucleotide sequence ID" value="NZ_FCOI02000060.1"/>
</dbReference>
<protein>
    <submittedName>
        <fullName evidence="1">Ornithine cyclodeaminase</fullName>
    </submittedName>
</protein>
<accession>A0A158DWS9</accession>
<dbReference type="GO" id="GO:0005737">
    <property type="term" value="C:cytoplasm"/>
    <property type="evidence" value="ECO:0007669"/>
    <property type="project" value="TreeGrafter"/>
</dbReference>
<dbReference type="Pfam" id="PF02423">
    <property type="entry name" value="OCD_Mu_crystall"/>
    <property type="match status" value="1"/>
</dbReference>
<dbReference type="OrthoDB" id="5293744at2"/>
<dbReference type="SUPFAM" id="SSF51735">
    <property type="entry name" value="NAD(P)-binding Rossmann-fold domains"/>
    <property type="match status" value="1"/>
</dbReference>
<name>A0A158DWS9_9BURK</name>
<dbReference type="InterPro" id="IPR003462">
    <property type="entry name" value="ODC_Mu_crystall"/>
</dbReference>
<evidence type="ECO:0000313" key="1">
    <source>
        <dbReference type="EMBL" id="SAK99028.1"/>
    </source>
</evidence>
<sequence length="333" mass="35776">MTQEAIWITESDVSKLVPLDDAIDALENSLGEIADDTAFNVPKAIGDIGNGGSMHALGSASLREGVCGFKTWVHTANGAKAVFSLFSTENGRLLAMLEANTLGQIRTSAMTAVGTRWMAARHASDMAIIGSGRQALAQIFAVNAVRPLARLRIWSPTPEKRHAFFERVAASLGSTQVVEAASLEEAVDAAEIVTLVTRATQPFFDARLLAPNAHLNAVGAILPHNAEFFPDVFERAGAIVVDNLVNTQKASREFMDFFGPADEGWKQVQTLPDVIRRGLEKRGTGDITLFKAMGMGISDLAVAKLAYERAVTGHGPEMRLPLSGPAPIRWSRN</sequence>
<dbReference type="STRING" id="1777137.AWB76_07635"/>
<dbReference type="InterPro" id="IPR036291">
    <property type="entry name" value="NAD(P)-bd_dom_sf"/>
</dbReference>
<dbReference type="Gene3D" id="3.40.50.720">
    <property type="entry name" value="NAD(P)-binding Rossmann-like Domain"/>
    <property type="match status" value="1"/>
</dbReference>
<dbReference type="PIRSF" id="PIRSF001439">
    <property type="entry name" value="CryM"/>
    <property type="match status" value="1"/>
</dbReference>
<dbReference type="PANTHER" id="PTHR13812:SF19">
    <property type="entry name" value="KETIMINE REDUCTASE MU-CRYSTALLIN"/>
    <property type="match status" value="1"/>
</dbReference>
<dbReference type="PANTHER" id="PTHR13812">
    <property type="entry name" value="KETIMINE REDUCTASE MU-CRYSTALLIN"/>
    <property type="match status" value="1"/>
</dbReference>
<dbReference type="AlphaFoldDB" id="A0A158DWS9"/>
<dbReference type="InterPro" id="IPR023401">
    <property type="entry name" value="ODC_N"/>
</dbReference>
<dbReference type="Proteomes" id="UP000054624">
    <property type="component" value="Unassembled WGS sequence"/>
</dbReference>
<organism evidence="1 2">
    <name type="scientific">Caballeronia temeraria</name>
    <dbReference type="NCBI Taxonomy" id="1777137"/>
    <lineage>
        <taxon>Bacteria</taxon>
        <taxon>Pseudomonadati</taxon>
        <taxon>Pseudomonadota</taxon>
        <taxon>Betaproteobacteria</taxon>
        <taxon>Burkholderiales</taxon>
        <taxon>Burkholderiaceae</taxon>
        <taxon>Caballeronia</taxon>
    </lineage>
</organism>
<dbReference type="EMBL" id="FCOI02000060">
    <property type="protein sequence ID" value="SAK99028.1"/>
    <property type="molecule type" value="Genomic_DNA"/>
</dbReference>
<evidence type="ECO:0000313" key="2">
    <source>
        <dbReference type="Proteomes" id="UP000054624"/>
    </source>
</evidence>
<keyword evidence="2" id="KW-1185">Reference proteome</keyword>
<reference evidence="2" key="1">
    <citation type="submission" date="2016-01" db="EMBL/GenBank/DDBJ databases">
        <authorList>
            <person name="Peeters Charlotte."/>
        </authorList>
    </citation>
    <scope>NUCLEOTIDE SEQUENCE [LARGE SCALE GENOMIC DNA]</scope>
</reference>